<feature type="region of interest" description="Disordered" evidence="1">
    <location>
        <begin position="104"/>
        <end position="158"/>
    </location>
</feature>
<gene>
    <name evidence="2" type="ORF">WR25_23673</name>
</gene>
<sequence length="329" mass="37943">MAPMTTLFMPDYGLNSNDIKYLKMDSYIQGRGPNRLKYLDLEGRWVLSGKSIPFISSAFHHLERLNDARTAFRDITEEPLNAIGMVGWSKSSIDVRVEQKEAPKKPRPFIAPPSVLVENEVPPSPRETMPHRSAGYGQAHVKRKLSIPDRSRSVSPHRIETPYPVYDKYQKYEKHRKDSMTRYGTKWGDAGYASSSPSPIPLTSEADFESNPPHRTPELARRPPSRHREHDTEYDPSYLNDRQHTDELRVNTKEKIPNLPYRTLGYGMHHEKRQYELSPRSMGSDYSSGSEQHSPADRNADQVLMMAFHEARHSQHTIQPSSLRRSMRY</sequence>
<dbReference type="OrthoDB" id="5781026at2759"/>
<feature type="compositionally biased region" description="Basic and acidic residues" evidence="1">
    <location>
        <begin position="215"/>
        <end position="233"/>
    </location>
</feature>
<evidence type="ECO:0000313" key="3">
    <source>
        <dbReference type="Proteomes" id="UP000218231"/>
    </source>
</evidence>
<feature type="region of interest" description="Disordered" evidence="1">
    <location>
        <begin position="182"/>
        <end position="239"/>
    </location>
</feature>
<dbReference type="EMBL" id="LIAE01007798">
    <property type="protein sequence ID" value="PAV76917.1"/>
    <property type="molecule type" value="Genomic_DNA"/>
</dbReference>
<proteinExistence type="predicted"/>
<dbReference type="Proteomes" id="UP000218231">
    <property type="component" value="Unassembled WGS sequence"/>
</dbReference>
<organism evidence="2 3">
    <name type="scientific">Diploscapter pachys</name>
    <dbReference type="NCBI Taxonomy" id="2018661"/>
    <lineage>
        <taxon>Eukaryota</taxon>
        <taxon>Metazoa</taxon>
        <taxon>Ecdysozoa</taxon>
        <taxon>Nematoda</taxon>
        <taxon>Chromadorea</taxon>
        <taxon>Rhabditida</taxon>
        <taxon>Rhabditina</taxon>
        <taxon>Rhabditomorpha</taxon>
        <taxon>Rhabditoidea</taxon>
        <taxon>Rhabditidae</taxon>
        <taxon>Diploscapter</taxon>
    </lineage>
</organism>
<comment type="caution">
    <text evidence="2">The sequence shown here is derived from an EMBL/GenBank/DDBJ whole genome shotgun (WGS) entry which is preliminary data.</text>
</comment>
<evidence type="ECO:0000256" key="1">
    <source>
        <dbReference type="SAM" id="MobiDB-lite"/>
    </source>
</evidence>
<accession>A0A2A2KSW8</accession>
<dbReference type="AlphaFoldDB" id="A0A2A2KSW8"/>
<keyword evidence="3" id="KW-1185">Reference proteome</keyword>
<reference evidence="2 3" key="1">
    <citation type="journal article" date="2017" name="Curr. Biol.">
        <title>Genome architecture and evolution of a unichromosomal asexual nematode.</title>
        <authorList>
            <person name="Fradin H."/>
            <person name="Zegar C."/>
            <person name="Gutwein M."/>
            <person name="Lucas J."/>
            <person name="Kovtun M."/>
            <person name="Corcoran D."/>
            <person name="Baugh L.R."/>
            <person name="Kiontke K."/>
            <person name="Gunsalus K."/>
            <person name="Fitch D.H."/>
            <person name="Piano F."/>
        </authorList>
    </citation>
    <scope>NUCLEOTIDE SEQUENCE [LARGE SCALE GENOMIC DNA]</scope>
    <source>
        <strain evidence="2">PF1309</strain>
    </source>
</reference>
<feature type="compositionally biased region" description="Basic and acidic residues" evidence="1">
    <location>
        <begin position="146"/>
        <end position="158"/>
    </location>
</feature>
<name>A0A2A2KSW8_9BILA</name>
<protein>
    <submittedName>
        <fullName evidence="2">Uncharacterized protein</fullName>
    </submittedName>
</protein>
<evidence type="ECO:0000313" key="2">
    <source>
        <dbReference type="EMBL" id="PAV76917.1"/>
    </source>
</evidence>